<protein>
    <submittedName>
        <fullName evidence="2">LCR-like protein</fullName>
    </submittedName>
</protein>
<feature type="signal peptide" evidence="1">
    <location>
        <begin position="1"/>
        <end position="24"/>
    </location>
</feature>
<dbReference type="Proteomes" id="UP000002051">
    <property type="component" value="Chromosome 8"/>
</dbReference>
<gene>
    <name evidence="2" type="ordered locus">MTR_8g046110</name>
</gene>
<evidence type="ECO:0000256" key="1">
    <source>
        <dbReference type="SAM" id="SignalP"/>
    </source>
</evidence>
<accession>G7L8I6</accession>
<evidence type="ECO:0000313" key="2">
    <source>
        <dbReference type="EMBL" id="AET02710.1"/>
    </source>
</evidence>
<keyword evidence="4" id="KW-1185">Reference proteome</keyword>
<feature type="chain" id="PRO_5014574122" evidence="1">
    <location>
        <begin position="25"/>
        <end position="76"/>
    </location>
</feature>
<evidence type="ECO:0000313" key="4">
    <source>
        <dbReference type="Proteomes" id="UP000002051"/>
    </source>
</evidence>
<sequence>MAIRFNHLCFTFAIICIVFVMVAGFQDLPDSKQSKCFLSYQCPKNDEACKNSCLAHGFPKGGNCKPNSASCCCNGD</sequence>
<name>G7L8I6_MEDTR</name>
<reference evidence="2 4" key="1">
    <citation type="journal article" date="2011" name="Nature">
        <title>The Medicago genome provides insight into the evolution of rhizobial symbioses.</title>
        <authorList>
            <person name="Young N.D."/>
            <person name="Debelle F."/>
            <person name="Oldroyd G.E."/>
            <person name="Geurts R."/>
            <person name="Cannon S.B."/>
            <person name="Udvardi M.K."/>
            <person name="Benedito V.A."/>
            <person name="Mayer K.F."/>
            <person name="Gouzy J."/>
            <person name="Schoof H."/>
            <person name="Van de Peer Y."/>
            <person name="Proost S."/>
            <person name="Cook D.R."/>
            <person name="Meyers B.C."/>
            <person name="Spannagl M."/>
            <person name="Cheung F."/>
            <person name="De Mita S."/>
            <person name="Krishnakumar V."/>
            <person name="Gundlach H."/>
            <person name="Zhou S."/>
            <person name="Mudge J."/>
            <person name="Bharti A.K."/>
            <person name="Murray J.D."/>
            <person name="Naoumkina M.A."/>
            <person name="Rosen B."/>
            <person name="Silverstein K.A."/>
            <person name="Tang H."/>
            <person name="Rombauts S."/>
            <person name="Zhao P.X."/>
            <person name="Zhou P."/>
            <person name="Barbe V."/>
            <person name="Bardou P."/>
            <person name="Bechner M."/>
            <person name="Bellec A."/>
            <person name="Berger A."/>
            <person name="Berges H."/>
            <person name="Bidwell S."/>
            <person name="Bisseling T."/>
            <person name="Choisne N."/>
            <person name="Couloux A."/>
            <person name="Denny R."/>
            <person name="Deshpande S."/>
            <person name="Dai X."/>
            <person name="Doyle J.J."/>
            <person name="Dudez A.M."/>
            <person name="Farmer A.D."/>
            <person name="Fouteau S."/>
            <person name="Franken C."/>
            <person name="Gibelin C."/>
            <person name="Gish J."/>
            <person name="Goldstein S."/>
            <person name="Gonzalez A.J."/>
            <person name="Green P.J."/>
            <person name="Hallab A."/>
            <person name="Hartog M."/>
            <person name="Hua A."/>
            <person name="Humphray S.J."/>
            <person name="Jeong D.H."/>
            <person name="Jing Y."/>
            <person name="Jocker A."/>
            <person name="Kenton S.M."/>
            <person name="Kim D.J."/>
            <person name="Klee K."/>
            <person name="Lai H."/>
            <person name="Lang C."/>
            <person name="Lin S."/>
            <person name="Macmil S.L."/>
            <person name="Magdelenat G."/>
            <person name="Matthews L."/>
            <person name="McCorrison J."/>
            <person name="Monaghan E.L."/>
            <person name="Mun J.H."/>
            <person name="Najar F.Z."/>
            <person name="Nicholson C."/>
            <person name="Noirot C."/>
            <person name="O'Bleness M."/>
            <person name="Paule C.R."/>
            <person name="Poulain J."/>
            <person name="Prion F."/>
            <person name="Qin B."/>
            <person name="Qu C."/>
            <person name="Retzel E.F."/>
            <person name="Riddle C."/>
            <person name="Sallet E."/>
            <person name="Samain S."/>
            <person name="Samson N."/>
            <person name="Sanders I."/>
            <person name="Saurat O."/>
            <person name="Scarpelli C."/>
            <person name="Schiex T."/>
            <person name="Segurens B."/>
            <person name="Severin A.J."/>
            <person name="Sherrier D.J."/>
            <person name="Shi R."/>
            <person name="Sims S."/>
            <person name="Singer S.R."/>
            <person name="Sinharoy S."/>
            <person name="Sterck L."/>
            <person name="Viollet A."/>
            <person name="Wang B.B."/>
            <person name="Wang K."/>
            <person name="Wang M."/>
            <person name="Wang X."/>
            <person name="Warfsmann J."/>
            <person name="Weissenbach J."/>
            <person name="White D.D."/>
            <person name="White J.D."/>
            <person name="Wiley G.B."/>
            <person name="Wincker P."/>
            <person name="Xing Y."/>
            <person name="Yang L."/>
            <person name="Yao Z."/>
            <person name="Ying F."/>
            <person name="Zhai J."/>
            <person name="Zhou L."/>
            <person name="Zuber A."/>
            <person name="Denarie J."/>
            <person name="Dixon R.A."/>
            <person name="May G.D."/>
            <person name="Schwartz D.C."/>
            <person name="Rogers J."/>
            <person name="Quetier F."/>
            <person name="Town C.D."/>
            <person name="Roe B.A."/>
        </authorList>
    </citation>
    <scope>NUCLEOTIDE SEQUENCE [LARGE SCALE GENOMIC DNA]</scope>
    <source>
        <strain evidence="2">A17</strain>
        <strain evidence="3 4">cv. Jemalong A17</strain>
    </source>
</reference>
<keyword evidence="1" id="KW-0732">Signal</keyword>
<dbReference type="PaxDb" id="3880-AET02710"/>
<proteinExistence type="predicted"/>
<evidence type="ECO:0000313" key="3">
    <source>
        <dbReference type="EnsemblPlants" id="AET02710"/>
    </source>
</evidence>
<dbReference type="EMBL" id="CM001224">
    <property type="protein sequence ID" value="AET02710.1"/>
    <property type="molecule type" value="Genomic_DNA"/>
</dbReference>
<reference evidence="3" key="3">
    <citation type="submission" date="2015-04" db="UniProtKB">
        <authorList>
            <consortium name="EnsemblPlants"/>
        </authorList>
    </citation>
    <scope>IDENTIFICATION</scope>
    <source>
        <strain evidence="3">cv. Jemalong A17</strain>
    </source>
</reference>
<reference evidence="2 4" key="2">
    <citation type="journal article" date="2014" name="BMC Genomics">
        <title>An improved genome release (version Mt4.0) for the model legume Medicago truncatula.</title>
        <authorList>
            <person name="Tang H."/>
            <person name="Krishnakumar V."/>
            <person name="Bidwell S."/>
            <person name="Rosen B."/>
            <person name="Chan A."/>
            <person name="Zhou S."/>
            <person name="Gentzbittel L."/>
            <person name="Childs K.L."/>
            <person name="Yandell M."/>
            <person name="Gundlach H."/>
            <person name="Mayer K.F."/>
            <person name="Schwartz D.C."/>
            <person name="Town C.D."/>
        </authorList>
    </citation>
    <scope>GENOME REANNOTATION</scope>
    <source>
        <strain evidence="3 4">cv. Jemalong A17</strain>
    </source>
</reference>
<dbReference type="AlphaFoldDB" id="G7L8I6"/>
<dbReference type="HOGENOM" id="CLU_190964_0_0_1"/>
<organism evidence="2 4">
    <name type="scientific">Medicago truncatula</name>
    <name type="common">Barrel medic</name>
    <name type="synonym">Medicago tribuloides</name>
    <dbReference type="NCBI Taxonomy" id="3880"/>
    <lineage>
        <taxon>Eukaryota</taxon>
        <taxon>Viridiplantae</taxon>
        <taxon>Streptophyta</taxon>
        <taxon>Embryophyta</taxon>
        <taxon>Tracheophyta</taxon>
        <taxon>Spermatophyta</taxon>
        <taxon>Magnoliopsida</taxon>
        <taxon>eudicotyledons</taxon>
        <taxon>Gunneridae</taxon>
        <taxon>Pentapetalae</taxon>
        <taxon>rosids</taxon>
        <taxon>fabids</taxon>
        <taxon>Fabales</taxon>
        <taxon>Fabaceae</taxon>
        <taxon>Papilionoideae</taxon>
        <taxon>50 kb inversion clade</taxon>
        <taxon>NPAAA clade</taxon>
        <taxon>Hologalegina</taxon>
        <taxon>IRL clade</taxon>
        <taxon>Trifolieae</taxon>
        <taxon>Medicago</taxon>
    </lineage>
</organism>
<dbReference type="EnsemblPlants" id="AET02710">
    <property type="protein sequence ID" value="AET02710"/>
    <property type="gene ID" value="MTR_8g046110"/>
</dbReference>